<evidence type="ECO:0000259" key="2">
    <source>
        <dbReference type="Pfam" id="PF20150"/>
    </source>
</evidence>
<protein>
    <recommendedName>
        <fullName evidence="2">2EXR domain-containing protein</fullName>
    </recommendedName>
</protein>
<dbReference type="RefSeq" id="XP_066710423.1">
    <property type="nucleotide sequence ID" value="XM_066861313.1"/>
</dbReference>
<name>A0ABR1TNI9_9PEZI</name>
<keyword evidence="4" id="KW-1185">Reference proteome</keyword>
<dbReference type="Pfam" id="PF20150">
    <property type="entry name" value="2EXR"/>
    <property type="match status" value="1"/>
</dbReference>
<sequence>MAPSTFPQFTRLSPELQAMVWQEFARDEAASRIVVTHNEQRIYEDGERRRADLRIMPLKRLVSPLLTVCFQAREAALRHYRTRVEVFERPSPVPCVLPNSGRSWAANLEFLVCYRAKTLMDVEGEGAMLTEEDEPQLEPQPRGCVYLDLESDRFLIFEQWCWSSGVWQHYGFRALSDAIDDARDHSGRMGRADLDALLERRPPVLRNASIKLLDEVLQQIRHVVIDDHVSAGEGEEEGGNGSGSGGQINPPAAVDADDESSTAIQNTLPRAFSPEGSSLGLLGHRGEGPLLLRRPRGQGARAP</sequence>
<organism evidence="3 4">
    <name type="scientific">Apiospora phragmitis</name>
    <dbReference type="NCBI Taxonomy" id="2905665"/>
    <lineage>
        <taxon>Eukaryota</taxon>
        <taxon>Fungi</taxon>
        <taxon>Dikarya</taxon>
        <taxon>Ascomycota</taxon>
        <taxon>Pezizomycotina</taxon>
        <taxon>Sordariomycetes</taxon>
        <taxon>Xylariomycetidae</taxon>
        <taxon>Amphisphaeriales</taxon>
        <taxon>Apiosporaceae</taxon>
        <taxon>Apiospora</taxon>
    </lineage>
</organism>
<proteinExistence type="predicted"/>
<comment type="caution">
    <text evidence="3">The sequence shown here is derived from an EMBL/GenBank/DDBJ whole genome shotgun (WGS) entry which is preliminary data.</text>
</comment>
<evidence type="ECO:0000313" key="4">
    <source>
        <dbReference type="Proteomes" id="UP001480595"/>
    </source>
</evidence>
<evidence type="ECO:0000313" key="3">
    <source>
        <dbReference type="EMBL" id="KAK8048174.1"/>
    </source>
</evidence>
<feature type="region of interest" description="Disordered" evidence="1">
    <location>
        <begin position="231"/>
        <end position="303"/>
    </location>
</feature>
<gene>
    <name evidence="3" type="ORF">PG994_009904</name>
</gene>
<dbReference type="GeneID" id="92094376"/>
<feature type="domain" description="2EXR" evidence="2">
    <location>
        <begin position="6"/>
        <end position="88"/>
    </location>
</feature>
<dbReference type="InterPro" id="IPR045518">
    <property type="entry name" value="2EXR"/>
</dbReference>
<reference evidence="3 4" key="1">
    <citation type="submission" date="2023-01" db="EMBL/GenBank/DDBJ databases">
        <title>Analysis of 21 Apiospora genomes using comparative genomics revels a genus with tremendous synthesis potential of carbohydrate active enzymes and secondary metabolites.</title>
        <authorList>
            <person name="Sorensen T."/>
        </authorList>
    </citation>
    <scope>NUCLEOTIDE SEQUENCE [LARGE SCALE GENOMIC DNA]</scope>
    <source>
        <strain evidence="3 4">CBS 135458</strain>
    </source>
</reference>
<dbReference type="Proteomes" id="UP001480595">
    <property type="component" value="Unassembled WGS sequence"/>
</dbReference>
<accession>A0ABR1TNI9</accession>
<dbReference type="EMBL" id="JAQQWL010000011">
    <property type="protein sequence ID" value="KAK8048174.1"/>
    <property type="molecule type" value="Genomic_DNA"/>
</dbReference>
<evidence type="ECO:0000256" key="1">
    <source>
        <dbReference type="SAM" id="MobiDB-lite"/>
    </source>
</evidence>
<feature type="compositionally biased region" description="Low complexity" evidence="1">
    <location>
        <begin position="288"/>
        <end position="303"/>
    </location>
</feature>